<evidence type="ECO:0000313" key="4">
    <source>
        <dbReference type="EMBL" id="KAE9251716.1"/>
    </source>
</evidence>
<evidence type="ECO:0000313" key="6">
    <source>
        <dbReference type="Proteomes" id="UP000460718"/>
    </source>
</evidence>
<reference evidence="6 7" key="1">
    <citation type="submission" date="2018-09" db="EMBL/GenBank/DDBJ databases">
        <title>Genomic investigation of the strawberry pathogen Phytophthora fragariae indicates pathogenicity is determined by transcriptional variation in three key races.</title>
        <authorList>
            <person name="Adams T.M."/>
            <person name="Armitage A.D."/>
            <person name="Sobczyk M.K."/>
            <person name="Bates H.J."/>
            <person name="Dunwell J.M."/>
            <person name="Nellist C.F."/>
            <person name="Harrison R.J."/>
        </authorList>
    </citation>
    <scope>NUCLEOTIDE SEQUENCE [LARGE SCALE GENOMIC DNA]</scope>
    <source>
        <strain evidence="4 7">BC-23</strain>
        <strain evidence="3 5">NOV-27</strain>
        <strain evidence="2 6">SCRP245</strain>
    </source>
</reference>
<dbReference type="EMBL" id="QXGC01000065">
    <property type="protein sequence ID" value="KAE9251716.1"/>
    <property type="molecule type" value="Genomic_DNA"/>
</dbReference>
<name>A0A6A3M4J1_9STRA</name>
<dbReference type="Proteomes" id="UP000433483">
    <property type="component" value="Unassembled WGS sequence"/>
</dbReference>
<dbReference type="OrthoDB" id="443318at2759"/>
<dbReference type="SUPFAM" id="SSF53474">
    <property type="entry name" value="alpha/beta-Hydrolases"/>
    <property type="match status" value="1"/>
</dbReference>
<dbReference type="InterPro" id="IPR029058">
    <property type="entry name" value="AB_hydrolase_fold"/>
</dbReference>
<evidence type="ECO:0000313" key="3">
    <source>
        <dbReference type="EMBL" id="KAE9232054.1"/>
    </source>
</evidence>
<dbReference type="Pfam" id="PF00450">
    <property type="entry name" value="Peptidase_S10"/>
    <property type="match status" value="1"/>
</dbReference>
<dbReference type="Gene3D" id="3.40.50.1820">
    <property type="entry name" value="alpha/beta hydrolase"/>
    <property type="match status" value="1"/>
</dbReference>
<evidence type="ECO:0000313" key="7">
    <source>
        <dbReference type="Proteomes" id="UP000476176"/>
    </source>
</evidence>
<proteinExistence type="inferred from homology"/>
<dbReference type="GO" id="GO:0004185">
    <property type="term" value="F:serine-type carboxypeptidase activity"/>
    <property type="evidence" value="ECO:0007669"/>
    <property type="project" value="InterPro"/>
</dbReference>
<keyword evidence="5" id="KW-1185">Reference proteome</keyword>
<dbReference type="Proteomes" id="UP000460718">
    <property type="component" value="Unassembled WGS sequence"/>
</dbReference>
<dbReference type="EMBL" id="QXFW01000066">
    <property type="protein sequence ID" value="KAE9027041.1"/>
    <property type="molecule type" value="Genomic_DNA"/>
</dbReference>
<dbReference type="AlphaFoldDB" id="A0A6A3M4J1"/>
<accession>A0A6A3M4J1</accession>
<comment type="similarity">
    <text evidence="1">Belongs to the peptidase S10 family.</text>
</comment>
<dbReference type="GO" id="GO:0006508">
    <property type="term" value="P:proteolysis"/>
    <property type="evidence" value="ECO:0007669"/>
    <property type="project" value="InterPro"/>
</dbReference>
<evidence type="ECO:0000313" key="2">
    <source>
        <dbReference type="EMBL" id="KAE9027041.1"/>
    </source>
</evidence>
<gene>
    <name evidence="4" type="ORF">PF004_g2337</name>
    <name evidence="3" type="ORF">PF005_g2859</name>
    <name evidence="2" type="ORF">PF011_g2227</name>
</gene>
<dbReference type="Proteomes" id="UP000476176">
    <property type="component" value="Unassembled WGS sequence"/>
</dbReference>
<dbReference type="EMBL" id="QXGB01000080">
    <property type="protein sequence ID" value="KAE9232054.1"/>
    <property type="molecule type" value="Genomic_DNA"/>
</dbReference>
<organism evidence="2 6">
    <name type="scientific">Phytophthora fragariae</name>
    <dbReference type="NCBI Taxonomy" id="53985"/>
    <lineage>
        <taxon>Eukaryota</taxon>
        <taxon>Sar</taxon>
        <taxon>Stramenopiles</taxon>
        <taxon>Oomycota</taxon>
        <taxon>Peronosporomycetes</taxon>
        <taxon>Peronosporales</taxon>
        <taxon>Peronosporaceae</taxon>
        <taxon>Phytophthora</taxon>
    </lineage>
</organism>
<comment type="caution">
    <text evidence="2">The sequence shown here is derived from an EMBL/GenBank/DDBJ whole genome shotgun (WGS) entry which is preliminary data.</text>
</comment>
<protein>
    <submittedName>
        <fullName evidence="2">Uncharacterized protein</fullName>
    </submittedName>
</protein>
<evidence type="ECO:0000313" key="5">
    <source>
        <dbReference type="Proteomes" id="UP000433483"/>
    </source>
</evidence>
<sequence length="103" mass="11746">MGCKAWTLDLPWSKHDEFLAAEDKEWTVDGKKAGRIRQVGPFTFQQVYEAGHMVPLDQPKNALALLKAFTLPDEHQLEVADEAEQQWIDTEAMIKDESIMSVM</sequence>
<dbReference type="InterPro" id="IPR001563">
    <property type="entry name" value="Peptidase_S10"/>
</dbReference>
<evidence type="ECO:0000256" key="1">
    <source>
        <dbReference type="ARBA" id="ARBA00009431"/>
    </source>
</evidence>